<dbReference type="GO" id="GO:0008254">
    <property type="term" value="F:3'-nucleotidase activity"/>
    <property type="evidence" value="ECO:0007669"/>
    <property type="project" value="TreeGrafter"/>
</dbReference>
<dbReference type="InterPro" id="IPR000760">
    <property type="entry name" value="Inositol_monophosphatase-like"/>
</dbReference>
<evidence type="ECO:0000313" key="16">
    <source>
        <dbReference type="EMBL" id="VBB29439.1"/>
    </source>
</evidence>
<feature type="binding site" evidence="14">
    <location>
        <position position="157"/>
    </location>
    <ligand>
        <name>Mg(2+)</name>
        <dbReference type="ChEBI" id="CHEBI:18420"/>
        <label>1</label>
        <note>catalytic</note>
    </ligand>
</feature>
<dbReference type="InterPro" id="IPR050725">
    <property type="entry name" value="CysQ/Inositol_MonoPase"/>
</dbReference>
<keyword evidence="12 15" id="KW-0472">Membrane</keyword>
<evidence type="ECO:0000256" key="14">
    <source>
        <dbReference type="PIRSR" id="PIRSR600760-2"/>
    </source>
</evidence>
<feature type="binding site" evidence="14">
    <location>
        <position position="158"/>
    </location>
    <ligand>
        <name>Mg(2+)</name>
        <dbReference type="ChEBI" id="CHEBI:18420"/>
        <label>1</label>
        <note>catalytic</note>
    </ligand>
</feature>
<keyword evidence="7 15" id="KW-0812">Transmembrane</keyword>
<feature type="binding site" evidence="14">
    <location>
        <position position="109"/>
    </location>
    <ligand>
        <name>Mg(2+)</name>
        <dbReference type="ChEBI" id="CHEBI:18420"/>
        <label>1</label>
        <note>catalytic</note>
    </ligand>
</feature>
<dbReference type="PANTHER" id="PTHR43028">
    <property type="entry name" value="3'(2'),5'-BISPHOSPHATE NUCLEOTIDASE 1"/>
    <property type="match status" value="1"/>
</dbReference>
<comment type="subcellular location">
    <subcellularLocation>
        <location evidence="3">Membrane</location>
        <topology evidence="3">Single-pass membrane protein</topology>
    </subcellularLocation>
</comment>
<keyword evidence="17" id="KW-1185">Reference proteome</keyword>
<evidence type="ECO:0000256" key="6">
    <source>
        <dbReference type="ARBA" id="ARBA00013106"/>
    </source>
</evidence>
<dbReference type="GO" id="GO:0016020">
    <property type="term" value="C:membrane"/>
    <property type="evidence" value="ECO:0007669"/>
    <property type="project" value="UniProtKB-SubCell"/>
</dbReference>
<evidence type="ECO:0000256" key="8">
    <source>
        <dbReference type="ARBA" id="ARBA00022723"/>
    </source>
</evidence>
<protein>
    <recommendedName>
        <fullName evidence="6">inositol-phosphate phosphatase</fullName>
        <ecNumber evidence="6">3.1.3.25</ecNumber>
    </recommendedName>
    <alternativeName>
        <fullName evidence="13">Myo-inositol monophosphatase A3</fullName>
    </alternativeName>
</protein>
<evidence type="ECO:0000313" key="17">
    <source>
        <dbReference type="Proteomes" id="UP000276991"/>
    </source>
</evidence>
<evidence type="ECO:0000256" key="10">
    <source>
        <dbReference type="ARBA" id="ARBA00022842"/>
    </source>
</evidence>
<evidence type="ECO:0000256" key="13">
    <source>
        <dbReference type="ARBA" id="ARBA00042119"/>
    </source>
</evidence>
<dbReference type="GO" id="GO:0046872">
    <property type="term" value="F:metal ion binding"/>
    <property type="evidence" value="ECO:0007669"/>
    <property type="project" value="UniProtKB-KW"/>
</dbReference>
<dbReference type="Pfam" id="PF00459">
    <property type="entry name" value="Inositol_P"/>
    <property type="match status" value="1"/>
</dbReference>
<keyword evidence="8 14" id="KW-0479">Metal-binding</keyword>
<proteinExistence type="inferred from homology"/>
<evidence type="ECO:0000256" key="2">
    <source>
        <dbReference type="ARBA" id="ARBA00001946"/>
    </source>
</evidence>
<dbReference type="PANTHER" id="PTHR43028:SF4">
    <property type="entry name" value="INOSITOL MONOPHOSPHATASE 3"/>
    <property type="match status" value="1"/>
</dbReference>
<name>A0A498SJX2_ACAVI</name>
<dbReference type="GO" id="GO:0005737">
    <property type="term" value="C:cytoplasm"/>
    <property type="evidence" value="ECO:0007669"/>
    <property type="project" value="UniProtKB-ARBA"/>
</dbReference>
<comment type="cofactor">
    <cofactor evidence="2 14">
        <name>Mg(2+)</name>
        <dbReference type="ChEBI" id="CHEBI:18420"/>
    </cofactor>
</comment>
<keyword evidence="9" id="KW-0378">Hydrolase</keyword>
<organism evidence="16 17">
    <name type="scientific">Acanthocheilonema viteae</name>
    <name type="common">Filarial nematode worm</name>
    <name type="synonym">Dipetalonema viteae</name>
    <dbReference type="NCBI Taxonomy" id="6277"/>
    <lineage>
        <taxon>Eukaryota</taxon>
        <taxon>Metazoa</taxon>
        <taxon>Ecdysozoa</taxon>
        <taxon>Nematoda</taxon>
        <taxon>Chromadorea</taxon>
        <taxon>Rhabditida</taxon>
        <taxon>Spirurina</taxon>
        <taxon>Spiruromorpha</taxon>
        <taxon>Filarioidea</taxon>
        <taxon>Onchocercidae</taxon>
        <taxon>Acanthocheilonema</taxon>
    </lineage>
</organism>
<sequence length="462" mass="51962">MYIRLKLANFAAFTVIIFFLYLGYLIWEKEEHFPDVVIELHDLLSYVLLAAELGGRAILDINDEQRLNAIKKAETDVGVAELLTTADLLSNQLIINVLKRYPGLQVISEEKEALSLVDYEKYQSQQQELYTNVKNIVDLFPSRKYLLSKLAVWVDPLDATQEFTEGLLKYVSVMICIALDGAPIFGVIYRPFTGERVYGLNEFGILKGNGDKWNRTFSKNNSKLIVVSRRVKDLDRHDLFNNASFSRSHAGNVRELALNSFLSNFTVEAAGGSGYKFLRLLNGTGDLYIHMTAIKKWDTCAGDALLRSIGSLMLDFNGDVLNYDPNGDYVLRNGLLAAAQYPFTYFQQWRQHLKGTSIKGSVIGLSATSAAFIDNRDLEPIVRVEINSNGIFSLVPNDVLDQARRGCQFRPFGILEPLCAKAARHDVTKALPLICEIASIKYKLKELDEEYSKVKESLASII</sequence>
<dbReference type="EC" id="3.1.3.25" evidence="6"/>
<gene>
    <name evidence="16" type="ORF">NAV_LOCUS4242</name>
</gene>
<feature type="transmembrane region" description="Helical" evidence="15">
    <location>
        <begin position="7"/>
        <end position="27"/>
    </location>
</feature>
<keyword evidence="10 14" id="KW-0460">Magnesium</keyword>
<dbReference type="PRINTS" id="PR00377">
    <property type="entry name" value="IMPHPHTASES"/>
</dbReference>
<evidence type="ECO:0000256" key="9">
    <source>
        <dbReference type="ARBA" id="ARBA00022801"/>
    </source>
</evidence>
<dbReference type="STRING" id="6277.A0A498SJX2"/>
<accession>A0A498SJX2</accession>
<comment type="pathway">
    <text evidence="4">Polyol metabolism; myo-inositol biosynthesis; myo-inositol from D-glucose 6-phosphate: step 2/2.</text>
</comment>
<dbReference type="Gene3D" id="3.40.190.80">
    <property type="match status" value="1"/>
</dbReference>
<evidence type="ECO:0000256" key="15">
    <source>
        <dbReference type="SAM" id="Phobius"/>
    </source>
</evidence>
<dbReference type="GO" id="GO:0052834">
    <property type="term" value="F:inositol monophosphate phosphatase activity"/>
    <property type="evidence" value="ECO:0007669"/>
    <property type="project" value="UniProtKB-EC"/>
</dbReference>
<evidence type="ECO:0000256" key="7">
    <source>
        <dbReference type="ARBA" id="ARBA00022692"/>
    </source>
</evidence>
<dbReference type="FunFam" id="3.30.540.10:FF:000012">
    <property type="entry name" value="Blast:Putative inositol monophosphatase 3"/>
    <property type="match status" value="1"/>
</dbReference>
<reference evidence="16 17" key="1">
    <citation type="submission" date="2018-08" db="EMBL/GenBank/DDBJ databases">
        <authorList>
            <person name="Laetsch R D."/>
            <person name="Stevens L."/>
            <person name="Kumar S."/>
            <person name="Blaxter L. M."/>
        </authorList>
    </citation>
    <scope>NUCLEOTIDE SEQUENCE [LARGE SCALE GENOMIC DNA]</scope>
</reference>
<evidence type="ECO:0000256" key="11">
    <source>
        <dbReference type="ARBA" id="ARBA00022989"/>
    </source>
</evidence>
<dbReference type="OrthoDB" id="74460at2759"/>
<evidence type="ECO:0000256" key="3">
    <source>
        <dbReference type="ARBA" id="ARBA00004167"/>
    </source>
</evidence>
<evidence type="ECO:0000256" key="4">
    <source>
        <dbReference type="ARBA" id="ARBA00005152"/>
    </source>
</evidence>
<dbReference type="Gene3D" id="3.30.540.10">
    <property type="entry name" value="Fructose-1,6-Bisphosphatase, subunit A, domain 1"/>
    <property type="match status" value="1"/>
</dbReference>
<dbReference type="AlphaFoldDB" id="A0A498SJX2"/>
<dbReference type="Proteomes" id="UP000276991">
    <property type="component" value="Unassembled WGS sequence"/>
</dbReference>
<dbReference type="SUPFAM" id="SSF56655">
    <property type="entry name" value="Carbohydrate phosphatase"/>
    <property type="match status" value="1"/>
</dbReference>
<evidence type="ECO:0000256" key="12">
    <source>
        <dbReference type="ARBA" id="ARBA00023136"/>
    </source>
</evidence>
<dbReference type="EMBL" id="UPTC01000612">
    <property type="protein sequence ID" value="VBB29439.1"/>
    <property type="molecule type" value="Genomic_DNA"/>
</dbReference>
<comment type="similarity">
    <text evidence="5">Belongs to the inositol monophosphatase superfamily.</text>
</comment>
<keyword evidence="11 15" id="KW-1133">Transmembrane helix</keyword>
<evidence type="ECO:0000256" key="5">
    <source>
        <dbReference type="ARBA" id="ARBA00009759"/>
    </source>
</evidence>
<evidence type="ECO:0000256" key="1">
    <source>
        <dbReference type="ARBA" id="ARBA00001033"/>
    </source>
</evidence>
<comment type="catalytic activity">
    <reaction evidence="1">
        <text>a myo-inositol phosphate + H2O = myo-inositol + phosphate</text>
        <dbReference type="Rhea" id="RHEA:24056"/>
        <dbReference type="ChEBI" id="CHEBI:15377"/>
        <dbReference type="ChEBI" id="CHEBI:17268"/>
        <dbReference type="ChEBI" id="CHEBI:43474"/>
        <dbReference type="ChEBI" id="CHEBI:84139"/>
        <dbReference type="EC" id="3.1.3.25"/>
    </reaction>
</comment>
<feature type="binding site" evidence="14">
    <location>
        <position position="298"/>
    </location>
    <ligand>
        <name>Mg(2+)</name>
        <dbReference type="ChEBI" id="CHEBI:18420"/>
        <label>1</label>
        <note>catalytic</note>
    </ligand>
</feature>
<feature type="binding site" evidence="14">
    <location>
        <position position="155"/>
    </location>
    <ligand>
        <name>Mg(2+)</name>
        <dbReference type="ChEBI" id="CHEBI:18420"/>
        <label>1</label>
        <note>catalytic</note>
    </ligand>
</feature>
<dbReference type="GO" id="GO:0012505">
    <property type="term" value="C:endomembrane system"/>
    <property type="evidence" value="ECO:0007669"/>
    <property type="project" value="TreeGrafter"/>
</dbReference>